<evidence type="ECO:0000259" key="2">
    <source>
        <dbReference type="Pfam" id="PF13020"/>
    </source>
</evidence>
<keyword evidence="4" id="KW-1185">Reference proteome</keyword>
<feature type="region of interest" description="Disordered" evidence="1">
    <location>
        <begin position="339"/>
        <end position="366"/>
    </location>
</feature>
<accession>A0ABV8REK3</accession>
<dbReference type="InterPro" id="IPR024975">
    <property type="entry name" value="NOV_C"/>
</dbReference>
<dbReference type="RefSeq" id="WP_381421142.1">
    <property type="nucleotide sequence ID" value="NZ_JBHSDH010000011.1"/>
</dbReference>
<organism evidence="3 4">
    <name type="scientific">Sphingorhabdus arenilitoris</name>
    <dbReference type="NCBI Taxonomy" id="1490041"/>
    <lineage>
        <taxon>Bacteria</taxon>
        <taxon>Pseudomonadati</taxon>
        <taxon>Pseudomonadota</taxon>
        <taxon>Alphaproteobacteria</taxon>
        <taxon>Sphingomonadales</taxon>
        <taxon>Sphingomonadaceae</taxon>
        <taxon>Sphingorhabdus</taxon>
    </lineage>
</organism>
<evidence type="ECO:0000256" key="1">
    <source>
        <dbReference type="SAM" id="MobiDB-lite"/>
    </source>
</evidence>
<sequence>MGLLTGRLVRAQAGSVGVPLGWAAVIDGQLPLTTLGNYSYIVGRAWRDGETAELDAALDLLACSQILHVGFKANDRWFVTASLMATIKAQLELQLGKQLTDNELRYLSGAVINTLDSADRNLILQPYIDRSSVNELLFDFENKPNKKFNLQDIPEIVSNNEININEIAKAKAALFWAQAQRGIYSRAMRSAGFDVIAEFTKVDQKLAALGKPNLLTSIFEDIAESRANPGIFRVAAEQFSEHSDLITEWDNYEEQLLELVNKIAEQTDIENAPKIWKAIQKSLHNSNNAPEIEGDAMPPGETGDQVSPSDEMSSLDDETNSDLASIAAYIVEAFEELLEDQPEPSKQPQKAKAGSKVAKTDHAKKDAKNRKLGFQGEQFVVEYEKARLVRTGRDDLAQKVEWVSKEIGDGLGYDILSFQEDGTKFHIEVKTTNGGKATPFYISVNELEVWRDKVDNYCLYRVFRFAKGPKLFVISGDPIIALKLEPMTFRARV</sequence>
<comment type="caution">
    <text evidence="3">The sequence shown here is derived from an EMBL/GenBank/DDBJ whole genome shotgun (WGS) entry which is preliminary data.</text>
</comment>
<name>A0ABV8REK3_9SPHN</name>
<gene>
    <name evidence="3" type="ORF">ACFOWX_02945</name>
</gene>
<feature type="region of interest" description="Disordered" evidence="1">
    <location>
        <begin position="286"/>
        <end position="318"/>
    </location>
</feature>
<dbReference type="Proteomes" id="UP001595887">
    <property type="component" value="Unassembled WGS sequence"/>
</dbReference>
<dbReference type="Pfam" id="PF13020">
    <property type="entry name" value="NOV_C"/>
    <property type="match status" value="1"/>
</dbReference>
<feature type="domain" description="Protein NO VEIN C-terminal" evidence="2">
    <location>
        <begin position="376"/>
        <end position="474"/>
    </location>
</feature>
<reference evidence="4" key="1">
    <citation type="journal article" date="2019" name="Int. J. Syst. Evol. Microbiol.">
        <title>The Global Catalogue of Microorganisms (GCM) 10K type strain sequencing project: providing services to taxonomists for standard genome sequencing and annotation.</title>
        <authorList>
            <consortium name="The Broad Institute Genomics Platform"/>
            <consortium name="The Broad Institute Genome Sequencing Center for Infectious Disease"/>
            <person name="Wu L."/>
            <person name="Ma J."/>
        </authorList>
    </citation>
    <scope>NUCLEOTIDE SEQUENCE [LARGE SCALE GENOMIC DNA]</scope>
    <source>
        <strain evidence="4">CECT 8531</strain>
    </source>
</reference>
<evidence type="ECO:0000313" key="4">
    <source>
        <dbReference type="Proteomes" id="UP001595887"/>
    </source>
</evidence>
<evidence type="ECO:0000313" key="3">
    <source>
        <dbReference type="EMBL" id="MFC4291367.1"/>
    </source>
</evidence>
<protein>
    <submittedName>
        <fullName evidence="3">DUF3883 domain-containing protein</fullName>
    </submittedName>
</protein>
<dbReference type="EMBL" id="JBHSDH010000011">
    <property type="protein sequence ID" value="MFC4291367.1"/>
    <property type="molecule type" value="Genomic_DNA"/>
</dbReference>
<proteinExistence type="predicted"/>